<evidence type="ECO:0000256" key="6">
    <source>
        <dbReference type="ARBA" id="ARBA00023026"/>
    </source>
</evidence>
<dbReference type="GO" id="GO:0009306">
    <property type="term" value="P:protein secretion"/>
    <property type="evidence" value="ECO:0007669"/>
    <property type="project" value="InterPro"/>
</dbReference>
<dbReference type="InterPro" id="IPR029025">
    <property type="entry name" value="T3SS_substrate_exporter_C"/>
</dbReference>
<dbReference type="NCBIfam" id="TIGR01404">
    <property type="entry name" value="FlhB_rel_III"/>
    <property type="match status" value="1"/>
</dbReference>
<evidence type="ECO:0000256" key="1">
    <source>
        <dbReference type="ARBA" id="ARBA00004651"/>
    </source>
</evidence>
<dbReference type="NCBIfam" id="NF006017">
    <property type="entry name" value="PRK08156.1"/>
    <property type="match status" value="1"/>
</dbReference>
<dbReference type="Gene3D" id="3.40.1690.10">
    <property type="entry name" value="secretion proteins EscU"/>
    <property type="match status" value="1"/>
</dbReference>
<dbReference type="InterPro" id="IPR006307">
    <property type="entry name" value="BsaZ-like"/>
</dbReference>
<dbReference type="PANTHER" id="PTHR30531">
    <property type="entry name" value="FLAGELLAR BIOSYNTHETIC PROTEIN FLHB"/>
    <property type="match status" value="1"/>
</dbReference>
<evidence type="ECO:0000256" key="3">
    <source>
        <dbReference type="ARBA" id="ARBA00022475"/>
    </source>
</evidence>
<comment type="caution">
    <text evidence="9">The sequence shown here is derived from an EMBL/GenBank/DDBJ whole genome shotgun (WGS) entry which is preliminary data.</text>
</comment>
<organism evidence="9 10">
    <name type="scientific">Pectobacterium carotovorum</name>
    <name type="common">Erwinia carotovora</name>
    <dbReference type="NCBI Taxonomy" id="554"/>
    <lineage>
        <taxon>Bacteria</taxon>
        <taxon>Pseudomonadati</taxon>
        <taxon>Pseudomonadota</taxon>
        <taxon>Gammaproteobacteria</taxon>
        <taxon>Enterobacterales</taxon>
        <taxon>Pectobacteriaceae</taxon>
        <taxon>Pectobacterium</taxon>
    </lineage>
</organism>
<reference evidence="9 10" key="1">
    <citation type="submission" date="2018-09" db="EMBL/GenBank/DDBJ databases">
        <title>Phylogenetic diversity of Pectobacterium and Dickeya strains causing blackleg disease of potato in Morocco.</title>
        <authorList>
            <person name="Oulghazi S."/>
            <person name="Moumni M."/>
            <person name="Faure D."/>
        </authorList>
    </citation>
    <scope>NUCLEOTIDE SEQUENCE [LARGE SCALE GENOMIC DNA]</scope>
    <source>
        <strain evidence="9 10">S1.15.11.2D</strain>
    </source>
</reference>
<dbReference type="PANTHER" id="PTHR30531:SF14">
    <property type="entry name" value="SURFACE PRESENTATION OF ANTIGENS PROTEIN SPAS"/>
    <property type="match status" value="1"/>
</dbReference>
<evidence type="ECO:0000256" key="4">
    <source>
        <dbReference type="ARBA" id="ARBA00022692"/>
    </source>
</evidence>
<protein>
    <submittedName>
        <fullName evidence="9">EscU/YscU/HrcU family type III secretion system export apparatus switch protein</fullName>
    </submittedName>
</protein>
<accession>A0A419AS78</accession>
<proteinExistence type="inferred from homology"/>
<dbReference type="Proteomes" id="UP000283655">
    <property type="component" value="Unassembled WGS sequence"/>
</dbReference>
<evidence type="ECO:0000256" key="2">
    <source>
        <dbReference type="ARBA" id="ARBA00010690"/>
    </source>
</evidence>
<evidence type="ECO:0000256" key="8">
    <source>
        <dbReference type="SAM" id="Phobius"/>
    </source>
</evidence>
<evidence type="ECO:0000313" key="10">
    <source>
        <dbReference type="Proteomes" id="UP000283655"/>
    </source>
</evidence>
<sequence>MAEKTEKPTDKRRKDSAKKGQTFKSKDLTTTAILIAGICSLSHVIDFGRFLSLYNIAMLHSSEIRISDFLTEVAFIFLQITLPFIAVCVFVGIGVTLLQTRFSVATKAIKMNFKALNPIEGLKKIFSIRTVKELVKSICYLIVFICTCYSLVHNDLKQALTVYNSNIMQLVSVWSALAVKAVLVFIAWSLCVLVADFIAEYFIHFRDIKMDKHEVKQERKESDGNPEIKNARRRLHHDILSGEEMAAIRNSEVVLANPTHIAIAIYFNPEVAMLPFIALRSTNMKARAAIAYAEEIGVPVVRHILLTRRIYHSYRKYSFISMNDDVLMEVMNVLIWLRQVEAAGIGLPADAIEDNVHVSEQTEPQVETKIT</sequence>
<keyword evidence="5 8" id="KW-1133">Transmembrane helix</keyword>
<keyword evidence="3" id="KW-1003">Cell membrane</keyword>
<comment type="similarity">
    <text evidence="2">Belongs to the type III secretion exporter family.</text>
</comment>
<dbReference type="InterPro" id="IPR006135">
    <property type="entry name" value="T3SS_substrate_exporter"/>
</dbReference>
<dbReference type="GO" id="GO:0005886">
    <property type="term" value="C:plasma membrane"/>
    <property type="evidence" value="ECO:0007669"/>
    <property type="project" value="UniProtKB-SubCell"/>
</dbReference>
<keyword evidence="6" id="KW-0843">Virulence</keyword>
<evidence type="ECO:0000256" key="5">
    <source>
        <dbReference type="ARBA" id="ARBA00022989"/>
    </source>
</evidence>
<dbReference type="Pfam" id="PF01312">
    <property type="entry name" value="Bac_export_2"/>
    <property type="match status" value="1"/>
</dbReference>
<dbReference type="EMBL" id="QZDH01000053">
    <property type="protein sequence ID" value="RJL48597.1"/>
    <property type="molecule type" value="Genomic_DNA"/>
</dbReference>
<dbReference type="Gene3D" id="6.10.250.2080">
    <property type="match status" value="1"/>
</dbReference>
<dbReference type="AlphaFoldDB" id="A0A419AS78"/>
<name>A0A419AS78_PECCA</name>
<evidence type="ECO:0000256" key="7">
    <source>
        <dbReference type="ARBA" id="ARBA00023136"/>
    </source>
</evidence>
<feature type="transmembrane region" description="Helical" evidence="8">
    <location>
        <begin position="74"/>
        <end position="98"/>
    </location>
</feature>
<evidence type="ECO:0000313" key="9">
    <source>
        <dbReference type="EMBL" id="RJL48597.1"/>
    </source>
</evidence>
<feature type="transmembrane region" description="Helical" evidence="8">
    <location>
        <begin position="172"/>
        <end position="203"/>
    </location>
</feature>
<gene>
    <name evidence="9" type="ORF">D5071_17880</name>
</gene>
<dbReference type="SUPFAM" id="SSF160544">
    <property type="entry name" value="EscU C-terminal domain-like"/>
    <property type="match status" value="1"/>
</dbReference>
<keyword evidence="7 8" id="KW-0472">Membrane</keyword>
<dbReference type="RefSeq" id="WP_119874592.1">
    <property type="nucleotide sequence ID" value="NZ_QZDH01000053.1"/>
</dbReference>
<comment type="subcellular location">
    <subcellularLocation>
        <location evidence="1">Cell membrane</location>
        <topology evidence="1">Multi-pass membrane protein</topology>
    </subcellularLocation>
</comment>
<feature type="transmembrane region" description="Helical" evidence="8">
    <location>
        <begin position="134"/>
        <end position="152"/>
    </location>
</feature>
<feature type="transmembrane region" description="Helical" evidence="8">
    <location>
        <begin position="28"/>
        <end position="54"/>
    </location>
</feature>
<dbReference type="PRINTS" id="PR00950">
    <property type="entry name" value="TYPE3IMSPROT"/>
</dbReference>
<keyword evidence="4 8" id="KW-0812">Transmembrane</keyword>